<dbReference type="Proteomes" id="UP000663722">
    <property type="component" value="Chromosome"/>
</dbReference>
<proteinExistence type="predicted"/>
<dbReference type="AlphaFoldDB" id="A0A975BI20"/>
<sequence length="56" mass="6588">MKTLFKKRNDLSLCLSYSDTKDTDSFSIQMRENLWNLSAYTFAKENLSQNFGCILR</sequence>
<keyword evidence="2" id="KW-1185">Reference proteome</keyword>
<dbReference type="KEGG" id="dmm:dnm_017270"/>
<reference evidence="1" key="1">
    <citation type="journal article" date="2021" name="Microb. Physiol.">
        <title>Proteogenomic Insights into the Physiology of Marine, Sulfate-Reducing, Filamentous Desulfonema limicola and Desulfonema magnum.</title>
        <authorList>
            <person name="Schnaars V."/>
            <person name="Wohlbrand L."/>
            <person name="Scheve S."/>
            <person name="Hinrichs C."/>
            <person name="Reinhardt R."/>
            <person name="Rabus R."/>
        </authorList>
    </citation>
    <scope>NUCLEOTIDE SEQUENCE</scope>
    <source>
        <strain evidence="1">4be13</strain>
    </source>
</reference>
<accession>A0A975BI20</accession>
<dbReference type="EMBL" id="CP061800">
    <property type="protein sequence ID" value="QTA85713.1"/>
    <property type="molecule type" value="Genomic_DNA"/>
</dbReference>
<protein>
    <submittedName>
        <fullName evidence="1">Uncharacterized protein</fullName>
    </submittedName>
</protein>
<name>A0A975BI20_9BACT</name>
<gene>
    <name evidence="1" type="ORF">dnm_017270</name>
</gene>
<organism evidence="1 2">
    <name type="scientific">Desulfonema magnum</name>
    <dbReference type="NCBI Taxonomy" id="45655"/>
    <lineage>
        <taxon>Bacteria</taxon>
        <taxon>Pseudomonadati</taxon>
        <taxon>Thermodesulfobacteriota</taxon>
        <taxon>Desulfobacteria</taxon>
        <taxon>Desulfobacterales</taxon>
        <taxon>Desulfococcaceae</taxon>
        <taxon>Desulfonema</taxon>
    </lineage>
</organism>
<evidence type="ECO:0000313" key="1">
    <source>
        <dbReference type="EMBL" id="QTA85713.1"/>
    </source>
</evidence>
<evidence type="ECO:0000313" key="2">
    <source>
        <dbReference type="Proteomes" id="UP000663722"/>
    </source>
</evidence>